<dbReference type="GO" id="GO:0016705">
    <property type="term" value="F:oxidoreductase activity, acting on paired donors, with incorporation or reduction of molecular oxygen"/>
    <property type="evidence" value="ECO:0007669"/>
    <property type="project" value="InterPro"/>
</dbReference>
<evidence type="ECO:0000256" key="3">
    <source>
        <dbReference type="ARBA" id="ARBA00023002"/>
    </source>
</evidence>
<dbReference type="InterPro" id="IPR001128">
    <property type="entry name" value="Cyt_P450"/>
</dbReference>
<keyword evidence="4 6" id="KW-0408">Iron</keyword>
<keyword evidence="6" id="KW-0349">Heme</keyword>
<evidence type="ECO:0000256" key="2">
    <source>
        <dbReference type="ARBA" id="ARBA00022723"/>
    </source>
</evidence>
<keyword evidence="2 6" id="KW-0479">Metal-binding</keyword>
<dbReference type="PANTHER" id="PTHR46300">
    <property type="entry name" value="P450, PUTATIVE (EUROFUNG)-RELATED-RELATED"/>
    <property type="match status" value="1"/>
</dbReference>
<keyword evidence="8" id="KW-1185">Reference proteome</keyword>
<organism evidence="7 8">
    <name type="scientific">Thelonectria olida</name>
    <dbReference type="NCBI Taxonomy" id="1576542"/>
    <lineage>
        <taxon>Eukaryota</taxon>
        <taxon>Fungi</taxon>
        <taxon>Dikarya</taxon>
        <taxon>Ascomycota</taxon>
        <taxon>Pezizomycotina</taxon>
        <taxon>Sordariomycetes</taxon>
        <taxon>Hypocreomycetidae</taxon>
        <taxon>Hypocreales</taxon>
        <taxon>Nectriaceae</taxon>
        <taxon>Thelonectria</taxon>
    </lineage>
</organism>
<evidence type="ECO:0000256" key="6">
    <source>
        <dbReference type="PIRSR" id="PIRSR602401-1"/>
    </source>
</evidence>
<proteinExistence type="inferred from homology"/>
<evidence type="ECO:0000256" key="1">
    <source>
        <dbReference type="ARBA" id="ARBA00010617"/>
    </source>
</evidence>
<evidence type="ECO:0000313" key="7">
    <source>
        <dbReference type="EMBL" id="KAH6876722.1"/>
    </source>
</evidence>
<sequence>FIYDKTDRFVHKIANNPSLGHSPARIWASFGRYTYSGFASQIFGMEVPESEDPVIEYIHGALTNVATLPGMFIVDTITALDHLPLFLKPWERDVRGRFQTDLEWCIEKLDASARLTATLGALKKQKPLEDSIFRTGFLRMVLNDQKHMGFQTVEEAAFMCLHILSQMSAWSLLEATMMFPDVQKKAQPRRQRSPPVFSDVEMIPYVRYLMKEVWRWRPPVSLGLPHTTTPDLEYGGYRIPKGSSLHLSAWAIDHDPHRHEDSERFWPERYMHDKTTAMQSRNFSDVSMRDHFAFGSGRRICKYIVVQGGLVLHCQTYLCLN</sequence>
<dbReference type="Proteomes" id="UP000777438">
    <property type="component" value="Unassembled WGS sequence"/>
</dbReference>
<dbReference type="Gene3D" id="1.10.630.10">
    <property type="entry name" value="Cytochrome P450"/>
    <property type="match status" value="1"/>
</dbReference>
<evidence type="ECO:0000256" key="4">
    <source>
        <dbReference type="ARBA" id="ARBA00023004"/>
    </source>
</evidence>
<comment type="cofactor">
    <cofactor evidence="6">
        <name>heme</name>
        <dbReference type="ChEBI" id="CHEBI:30413"/>
    </cofactor>
</comment>
<name>A0A9P9AM30_9HYPO</name>
<gene>
    <name evidence="7" type="ORF">B0T10DRAFT_414149</name>
</gene>
<dbReference type="PRINTS" id="PR00463">
    <property type="entry name" value="EP450I"/>
</dbReference>
<reference evidence="7 8" key="1">
    <citation type="journal article" date="2021" name="Nat. Commun.">
        <title>Genetic determinants of endophytism in the Arabidopsis root mycobiome.</title>
        <authorList>
            <person name="Mesny F."/>
            <person name="Miyauchi S."/>
            <person name="Thiergart T."/>
            <person name="Pickel B."/>
            <person name="Atanasova L."/>
            <person name="Karlsson M."/>
            <person name="Huettel B."/>
            <person name="Barry K.W."/>
            <person name="Haridas S."/>
            <person name="Chen C."/>
            <person name="Bauer D."/>
            <person name="Andreopoulos W."/>
            <person name="Pangilinan J."/>
            <person name="LaButti K."/>
            <person name="Riley R."/>
            <person name="Lipzen A."/>
            <person name="Clum A."/>
            <person name="Drula E."/>
            <person name="Henrissat B."/>
            <person name="Kohler A."/>
            <person name="Grigoriev I.V."/>
            <person name="Martin F.M."/>
            <person name="Hacquard S."/>
        </authorList>
    </citation>
    <scope>NUCLEOTIDE SEQUENCE [LARGE SCALE GENOMIC DNA]</scope>
    <source>
        <strain evidence="7 8">MPI-CAGE-CH-0241</strain>
    </source>
</reference>
<dbReference type="AlphaFoldDB" id="A0A9P9AM30"/>
<accession>A0A9P9AM30</accession>
<dbReference type="InterPro" id="IPR002401">
    <property type="entry name" value="Cyt_P450_E_grp-I"/>
</dbReference>
<dbReference type="OrthoDB" id="1470350at2759"/>
<dbReference type="EMBL" id="JAGPYM010000033">
    <property type="protein sequence ID" value="KAH6876722.1"/>
    <property type="molecule type" value="Genomic_DNA"/>
</dbReference>
<dbReference type="GO" id="GO:0004497">
    <property type="term" value="F:monooxygenase activity"/>
    <property type="evidence" value="ECO:0007669"/>
    <property type="project" value="UniProtKB-KW"/>
</dbReference>
<keyword evidence="3" id="KW-0560">Oxidoreductase</keyword>
<dbReference type="PANTHER" id="PTHR46300:SF2">
    <property type="entry name" value="CYTOCHROME P450 MONOOXYGENASE ALNH-RELATED"/>
    <property type="match status" value="1"/>
</dbReference>
<feature type="non-terminal residue" evidence="7">
    <location>
        <position position="1"/>
    </location>
</feature>
<evidence type="ECO:0000313" key="8">
    <source>
        <dbReference type="Proteomes" id="UP000777438"/>
    </source>
</evidence>
<dbReference type="Pfam" id="PF00067">
    <property type="entry name" value="p450"/>
    <property type="match status" value="1"/>
</dbReference>
<keyword evidence="5" id="KW-0503">Monooxygenase</keyword>
<dbReference type="InterPro" id="IPR036396">
    <property type="entry name" value="Cyt_P450_sf"/>
</dbReference>
<dbReference type="GO" id="GO:0005506">
    <property type="term" value="F:iron ion binding"/>
    <property type="evidence" value="ECO:0007669"/>
    <property type="project" value="InterPro"/>
</dbReference>
<dbReference type="GO" id="GO:0020037">
    <property type="term" value="F:heme binding"/>
    <property type="evidence" value="ECO:0007669"/>
    <property type="project" value="InterPro"/>
</dbReference>
<evidence type="ECO:0000256" key="5">
    <source>
        <dbReference type="ARBA" id="ARBA00023033"/>
    </source>
</evidence>
<dbReference type="InterPro" id="IPR050364">
    <property type="entry name" value="Cytochrome_P450_fung"/>
</dbReference>
<feature type="binding site" description="axial binding residue" evidence="6">
    <location>
        <position position="301"/>
    </location>
    <ligand>
        <name>heme</name>
        <dbReference type="ChEBI" id="CHEBI:30413"/>
    </ligand>
    <ligandPart>
        <name>Fe</name>
        <dbReference type="ChEBI" id="CHEBI:18248"/>
    </ligandPart>
</feature>
<comment type="caution">
    <text evidence="7">The sequence shown here is derived from an EMBL/GenBank/DDBJ whole genome shotgun (WGS) entry which is preliminary data.</text>
</comment>
<comment type="similarity">
    <text evidence="1">Belongs to the cytochrome P450 family.</text>
</comment>
<dbReference type="SUPFAM" id="SSF48264">
    <property type="entry name" value="Cytochrome P450"/>
    <property type="match status" value="1"/>
</dbReference>
<protein>
    <submittedName>
        <fullName evidence="7">Cytochrome P450</fullName>
    </submittedName>
</protein>